<evidence type="ECO:0000313" key="3">
    <source>
        <dbReference type="Proteomes" id="UP000050525"/>
    </source>
</evidence>
<protein>
    <submittedName>
        <fullName evidence="2">Uncharacterized protein</fullName>
    </submittedName>
</protein>
<dbReference type="Proteomes" id="UP000050525">
    <property type="component" value="Unassembled WGS sequence"/>
</dbReference>
<organism evidence="2 3">
    <name type="scientific">Alligator mississippiensis</name>
    <name type="common">American alligator</name>
    <dbReference type="NCBI Taxonomy" id="8496"/>
    <lineage>
        <taxon>Eukaryota</taxon>
        <taxon>Metazoa</taxon>
        <taxon>Chordata</taxon>
        <taxon>Craniata</taxon>
        <taxon>Vertebrata</taxon>
        <taxon>Euteleostomi</taxon>
        <taxon>Archelosauria</taxon>
        <taxon>Archosauria</taxon>
        <taxon>Crocodylia</taxon>
        <taxon>Alligatoridae</taxon>
        <taxon>Alligatorinae</taxon>
        <taxon>Alligator</taxon>
    </lineage>
</organism>
<reference evidence="2 3" key="1">
    <citation type="journal article" date="2012" name="Genome Biol.">
        <title>Sequencing three crocodilian genomes to illuminate the evolution of archosaurs and amniotes.</title>
        <authorList>
            <person name="St John J.A."/>
            <person name="Braun E.L."/>
            <person name="Isberg S.R."/>
            <person name="Miles L.G."/>
            <person name="Chong A.Y."/>
            <person name="Gongora J."/>
            <person name="Dalzell P."/>
            <person name="Moran C."/>
            <person name="Bed'hom B."/>
            <person name="Abzhanov A."/>
            <person name="Burgess S.C."/>
            <person name="Cooksey A.M."/>
            <person name="Castoe T.A."/>
            <person name="Crawford N.G."/>
            <person name="Densmore L.D."/>
            <person name="Drew J.C."/>
            <person name="Edwards S.V."/>
            <person name="Faircloth B.C."/>
            <person name="Fujita M.K."/>
            <person name="Greenwold M.J."/>
            <person name="Hoffmann F.G."/>
            <person name="Howard J.M."/>
            <person name="Iguchi T."/>
            <person name="Janes D.E."/>
            <person name="Khan S.Y."/>
            <person name="Kohno S."/>
            <person name="de Koning A.J."/>
            <person name="Lance S.L."/>
            <person name="McCarthy F.M."/>
            <person name="McCormack J.E."/>
            <person name="Merchant M.E."/>
            <person name="Peterson D.G."/>
            <person name="Pollock D.D."/>
            <person name="Pourmand N."/>
            <person name="Raney B.J."/>
            <person name="Roessler K.A."/>
            <person name="Sanford J.R."/>
            <person name="Sawyer R.H."/>
            <person name="Schmidt C.J."/>
            <person name="Triplett E.W."/>
            <person name="Tuberville T.D."/>
            <person name="Venegas-Anaya M."/>
            <person name="Howard J.T."/>
            <person name="Jarvis E.D."/>
            <person name="Guillette L.J.Jr."/>
            <person name="Glenn T.C."/>
            <person name="Green R.E."/>
            <person name="Ray D.A."/>
        </authorList>
    </citation>
    <scope>NUCLEOTIDE SEQUENCE [LARGE SCALE GENOMIC DNA]</scope>
    <source>
        <strain evidence="2">KSC_2009_1</strain>
    </source>
</reference>
<comment type="caution">
    <text evidence="2">The sequence shown here is derived from an EMBL/GenBank/DDBJ whole genome shotgun (WGS) entry which is preliminary data.</text>
</comment>
<evidence type="ECO:0000256" key="1">
    <source>
        <dbReference type="SAM" id="MobiDB-lite"/>
    </source>
</evidence>
<accession>A0A151N3R7</accession>
<dbReference type="AlphaFoldDB" id="A0A151N3R7"/>
<sequence length="216" mass="23920">MAFISAMSCFTFDSDPVIINQRKQDISIWKKTEKGLSNGTLLEHARICSFICLRINHNRGNPKSGTVSSSSTGGANGIEVAENLCKSTSQIWKKDGEICHERASLAGTRHSKEPRRLIPRSLQPSNIISPDIHLAKEEGRKEARDRGPEISLMSGKMRGEKYCDLPKTVKGSQWQSPDETARVSPDQNGSLPEVASIVCCISDDRYFNDDSRLISL</sequence>
<feature type="region of interest" description="Disordered" evidence="1">
    <location>
        <begin position="168"/>
        <end position="188"/>
    </location>
</feature>
<dbReference type="EMBL" id="AKHW03004073">
    <property type="protein sequence ID" value="KYO31418.1"/>
    <property type="molecule type" value="Genomic_DNA"/>
</dbReference>
<proteinExistence type="predicted"/>
<evidence type="ECO:0000313" key="2">
    <source>
        <dbReference type="EMBL" id="KYO31418.1"/>
    </source>
</evidence>
<gene>
    <name evidence="2" type="ORF">Y1Q_0006013</name>
</gene>
<keyword evidence="3" id="KW-1185">Reference proteome</keyword>
<name>A0A151N3R7_ALLMI</name>